<dbReference type="EMBL" id="JRES01000142">
    <property type="protein sequence ID" value="KNC33867.1"/>
    <property type="molecule type" value="Genomic_DNA"/>
</dbReference>
<evidence type="ECO:0000313" key="1">
    <source>
        <dbReference type="EMBL" id="KNC33867.1"/>
    </source>
</evidence>
<protein>
    <submittedName>
        <fullName evidence="1">Uncharacterized protein</fullName>
    </submittedName>
</protein>
<comment type="caution">
    <text evidence="1">The sequence shown here is derived from an EMBL/GenBank/DDBJ whole genome shotgun (WGS) entry which is preliminary data.</text>
</comment>
<proteinExistence type="predicted"/>
<sequence>MSEMSTSRTKNFVYVNICYIFDLKAKRDRGHAFSNDFIIQTFELEEKGLRYNYRNMFIYIIYRGPEISLRFNVNDEDVKVGDDDDDDVKKNDCLLILAGVANEQDVIVGGSVEAFKTICCCGGMNNTRAQSKTVKIESKRRATVSNYEKFLRCNLHA</sequence>
<dbReference type="Proteomes" id="UP000037069">
    <property type="component" value="Unassembled WGS sequence"/>
</dbReference>
<accession>A0A0L0CNV7</accession>
<reference evidence="1 2" key="1">
    <citation type="journal article" date="2015" name="Nat. Commun.">
        <title>Lucilia cuprina genome unlocks parasitic fly biology to underpin future interventions.</title>
        <authorList>
            <person name="Anstead C.A."/>
            <person name="Korhonen P.K."/>
            <person name="Young N.D."/>
            <person name="Hall R.S."/>
            <person name="Jex A.R."/>
            <person name="Murali S.C."/>
            <person name="Hughes D.S."/>
            <person name="Lee S.F."/>
            <person name="Perry T."/>
            <person name="Stroehlein A.J."/>
            <person name="Ansell B.R."/>
            <person name="Breugelmans B."/>
            <person name="Hofmann A."/>
            <person name="Qu J."/>
            <person name="Dugan S."/>
            <person name="Lee S.L."/>
            <person name="Chao H."/>
            <person name="Dinh H."/>
            <person name="Han Y."/>
            <person name="Doddapaneni H.V."/>
            <person name="Worley K.C."/>
            <person name="Muzny D.M."/>
            <person name="Ioannidis P."/>
            <person name="Waterhouse R.M."/>
            <person name="Zdobnov E.M."/>
            <person name="James P.J."/>
            <person name="Bagnall N.H."/>
            <person name="Kotze A.C."/>
            <person name="Gibbs R.A."/>
            <person name="Richards S."/>
            <person name="Batterham P."/>
            <person name="Gasser R.B."/>
        </authorList>
    </citation>
    <scope>NUCLEOTIDE SEQUENCE [LARGE SCALE GENOMIC DNA]</scope>
    <source>
        <strain evidence="1 2">LS</strain>
        <tissue evidence="1">Full body</tissue>
    </source>
</reference>
<dbReference type="AlphaFoldDB" id="A0A0L0CNV7"/>
<name>A0A0L0CNV7_LUCCU</name>
<keyword evidence="2" id="KW-1185">Reference proteome</keyword>
<organism evidence="1 2">
    <name type="scientific">Lucilia cuprina</name>
    <name type="common">Green bottle fly</name>
    <name type="synonym">Australian sheep blowfly</name>
    <dbReference type="NCBI Taxonomy" id="7375"/>
    <lineage>
        <taxon>Eukaryota</taxon>
        <taxon>Metazoa</taxon>
        <taxon>Ecdysozoa</taxon>
        <taxon>Arthropoda</taxon>
        <taxon>Hexapoda</taxon>
        <taxon>Insecta</taxon>
        <taxon>Pterygota</taxon>
        <taxon>Neoptera</taxon>
        <taxon>Endopterygota</taxon>
        <taxon>Diptera</taxon>
        <taxon>Brachycera</taxon>
        <taxon>Muscomorpha</taxon>
        <taxon>Oestroidea</taxon>
        <taxon>Calliphoridae</taxon>
        <taxon>Luciliinae</taxon>
        <taxon>Lucilia</taxon>
    </lineage>
</organism>
<evidence type="ECO:0000313" key="2">
    <source>
        <dbReference type="Proteomes" id="UP000037069"/>
    </source>
</evidence>
<gene>
    <name evidence="1" type="ORF">FF38_13678</name>
</gene>